<dbReference type="Pfam" id="PF00271">
    <property type="entry name" value="Helicase_C"/>
    <property type="match status" value="1"/>
</dbReference>
<evidence type="ECO:0000259" key="16">
    <source>
        <dbReference type="PROSITE" id="PS50967"/>
    </source>
</evidence>
<evidence type="ECO:0000256" key="8">
    <source>
        <dbReference type="ARBA" id="ARBA00023125"/>
    </source>
</evidence>
<keyword evidence="7 14" id="KW-0067">ATP-binding</keyword>
<feature type="domain" description="Helicase C-terminal" evidence="17">
    <location>
        <begin position="9"/>
        <end position="155"/>
    </location>
</feature>
<comment type="similarity">
    <text evidence="2 14">Belongs to the helicase family. RecQ subfamily.</text>
</comment>
<gene>
    <name evidence="19" type="primary">LOC108626574</name>
</gene>
<evidence type="ECO:0000256" key="14">
    <source>
        <dbReference type="RuleBase" id="RU364117"/>
    </source>
</evidence>
<evidence type="ECO:0000256" key="10">
    <source>
        <dbReference type="ARBA" id="ARBA00023235"/>
    </source>
</evidence>
<comment type="subcellular location">
    <subcellularLocation>
        <location evidence="1 14">Nucleus</location>
    </subcellularLocation>
</comment>
<dbReference type="CDD" id="cd18794">
    <property type="entry name" value="SF2_C_RecQ"/>
    <property type="match status" value="1"/>
</dbReference>
<dbReference type="InterPro" id="IPR018982">
    <property type="entry name" value="RQC_domain"/>
</dbReference>
<dbReference type="InterPro" id="IPR036388">
    <property type="entry name" value="WH-like_DNA-bd_sf"/>
</dbReference>
<protein>
    <recommendedName>
        <fullName evidence="14">ATP-dependent DNA helicase</fullName>
        <ecNumber evidence="14">5.6.2.4</ecNumber>
    </recommendedName>
</protein>
<feature type="compositionally biased region" description="Polar residues" evidence="15">
    <location>
        <begin position="440"/>
        <end position="450"/>
    </location>
</feature>
<proteinExistence type="inferred from homology"/>
<accession>A0AAJ7N8F1</accession>
<keyword evidence="10" id="KW-0413">Isomerase</keyword>
<dbReference type="Pfam" id="PF00570">
    <property type="entry name" value="HRDC"/>
    <property type="match status" value="1"/>
</dbReference>
<evidence type="ECO:0000256" key="11">
    <source>
        <dbReference type="ARBA" id="ARBA00023242"/>
    </source>
</evidence>
<dbReference type="KEGG" id="ccal:108626574"/>
<dbReference type="PROSITE" id="PS50967">
    <property type="entry name" value="HRDC"/>
    <property type="match status" value="1"/>
</dbReference>
<name>A0AAJ7N8F1_9HYME</name>
<keyword evidence="4" id="KW-0227">DNA damage</keyword>
<dbReference type="InterPro" id="IPR032284">
    <property type="entry name" value="RecQ_Zn-bd"/>
</dbReference>
<dbReference type="SUPFAM" id="SSF47819">
    <property type="entry name" value="HRDC-like"/>
    <property type="match status" value="1"/>
</dbReference>
<evidence type="ECO:0000256" key="13">
    <source>
        <dbReference type="ARBA" id="ARBA00049360"/>
    </source>
</evidence>
<dbReference type="PANTHER" id="PTHR13710:SF153">
    <property type="entry name" value="RECQ-LIKE DNA HELICASE BLM"/>
    <property type="match status" value="1"/>
</dbReference>
<evidence type="ECO:0000256" key="2">
    <source>
        <dbReference type="ARBA" id="ARBA00005446"/>
    </source>
</evidence>
<dbReference type="PANTHER" id="PTHR13710">
    <property type="entry name" value="DNA HELICASE RECQ FAMILY MEMBER"/>
    <property type="match status" value="1"/>
</dbReference>
<feature type="region of interest" description="Disordered" evidence="15">
    <location>
        <begin position="431"/>
        <end position="509"/>
    </location>
</feature>
<evidence type="ECO:0000256" key="1">
    <source>
        <dbReference type="ARBA" id="ARBA00004123"/>
    </source>
</evidence>
<keyword evidence="18" id="KW-1185">Reference proteome</keyword>
<organism evidence="18 19">
    <name type="scientific">Ceratina calcarata</name>
    <dbReference type="NCBI Taxonomy" id="156304"/>
    <lineage>
        <taxon>Eukaryota</taxon>
        <taxon>Metazoa</taxon>
        <taxon>Ecdysozoa</taxon>
        <taxon>Arthropoda</taxon>
        <taxon>Hexapoda</taxon>
        <taxon>Insecta</taxon>
        <taxon>Pterygota</taxon>
        <taxon>Neoptera</taxon>
        <taxon>Endopterygota</taxon>
        <taxon>Hymenoptera</taxon>
        <taxon>Apocrita</taxon>
        <taxon>Aculeata</taxon>
        <taxon>Apoidea</taxon>
        <taxon>Anthophila</taxon>
        <taxon>Apidae</taxon>
        <taxon>Ceratina</taxon>
        <taxon>Zadontomerus</taxon>
    </lineage>
</organism>
<dbReference type="GO" id="GO:0009378">
    <property type="term" value="F:four-way junction helicase activity"/>
    <property type="evidence" value="ECO:0007669"/>
    <property type="project" value="TreeGrafter"/>
</dbReference>
<dbReference type="Pfam" id="PF09382">
    <property type="entry name" value="RQC"/>
    <property type="match status" value="1"/>
</dbReference>
<dbReference type="GO" id="GO:0005737">
    <property type="term" value="C:cytoplasm"/>
    <property type="evidence" value="ECO:0007669"/>
    <property type="project" value="TreeGrafter"/>
</dbReference>
<feature type="non-terminal residue" evidence="19">
    <location>
        <position position="1"/>
    </location>
</feature>
<dbReference type="AlphaFoldDB" id="A0AAJ7N8F1"/>
<feature type="domain" description="HRDC" evidence="16">
    <location>
        <begin position="342"/>
        <end position="422"/>
    </location>
</feature>
<dbReference type="InterPro" id="IPR001650">
    <property type="entry name" value="Helicase_C-like"/>
</dbReference>
<feature type="non-terminal residue" evidence="19">
    <location>
        <position position="509"/>
    </location>
</feature>
<evidence type="ECO:0000256" key="7">
    <source>
        <dbReference type="ARBA" id="ARBA00022840"/>
    </source>
</evidence>
<keyword evidence="6 14" id="KW-0347">Helicase</keyword>
<dbReference type="InterPro" id="IPR044876">
    <property type="entry name" value="HRDC_dom_sf"/>
</dbReference>
<dbReference type="FunFam" id="3.40.50.300:FF:000340">
    <property type="entry name" value="Bloom syndrome, RecQ helicase"/>
    <property type="match status" value="1"/>
</dbReference>
<sequence length="509" mass="56853">AKKGKNCSDEVIALIKTKYKKESGIVYCLSRKECDTFAAQMKENGIKALSYHAGHADNKRSEIQGRWISEEIQVVCATIAFGMGIDKPNVRFVIHAVLPKSIEGYYQESGRAGRDGANADCILFYNYADVYRIRKMVEQDNPNPNVLRTHMDNLFKMVSFCENKTDCRRQLQLNYFGEIYDRQQCVANKATSCDNCRCKDDFNMFDATEDAKQITKAVRDIVQSRSCNLTMVMLTDIFKGCDLKKLREAGLTKHPLYGRGRSWNRGDIERLLHYMVLKEYLQENMHITVNDFVCVYVKIGQNAAELMTKKDTKVIIPMRSSNTTTAVATVTAVPQAINGALLELQEKCYKELMEIIKGIAGALDISASSVMNMIAVRAMSQSLPDSAEAMLKIPHVTKANFEKYGKALLDITQKYAAEKHALMADEHEAIDNEEDEDDTWSSVSTSTNKYKSVAGKKRKAKSNYQSANKKFKKTGTSTAKAKAKPTAKAKATAKVKSIAGTTANESKGP</sequence>
<keyword evidence="11 14" id="KW-0539">Nucleus</keyword>
<feature type="compositionally biased region" description="Basic residues" evidence="15">
    <location>
        <begin position="481"/>
        <end position="493"/>
    </location>
</feature>
<dbReference type="NCBIfam" id="TIGR00614">
    <property type="entry name" value="recQ_fam"/>
    <property type="match status" value="1"/>
</dbReference>
<reference evidence="19" key="1">
    <citation type="submission" date="2025-08" db="UniProtKB">
        <authorList>
            <consortium name="RefSeq"/>
        </authorList>
    </citation>
    <scope>IDENTIFICATION</scope>
    <source>
        <tissue evidence="19">Whole body</tissue>
    </source>
</reference>
<dbReference type="SMART" id="SM00490">
    <property type="entry name" value="HELICc"/>
    <property type="match status" value="1"/>
</dbReference>
<dbReference type="RefSeq" id="XP_017882799.2">
    <property type="nucleotide sequence ID" value="XM_018027310.2"/>
</dbReference>
<evidence type="ECO:0000256" key="15">
    <source>
        <dbReference type="SAM" id="MobiDB-lite"/>
    </source>
</evidence>
<evidence type="ECO:0000256" key="4">
    <source>
        <dbReference type="ARBA" id="ARBA00022763"/>
    </source>
</evidence>
<dbReference type="Pfam" id="PF16124">
    <property type="entry name" value="RecQ_Zn_bind"/>
    <property type="match status" value="1"/>
</dbReference>
<dbReference type="GO" id="GO:0005524">
    <property type="term" value="F:ATP binding"/>
    <property type="evidence" value="ECO:0007669"/>
    <property type="project" value="UniProtKB-KW"/>
</dbReference>
<dbReference type="SUPFAM" id="SSF52540">
    <property type="entry name" value="P-loop containing nucleoside triphosphate hydrolases"/>
    <property type="match status" value="1"/>
</dbReference>
<dbReference type="GO" id="GO:0016787">
    <property type="term" value="F:hydrolase activity"/>
    <property type="evidence" value="ECO:0007669"/>
    <property type="project" value="UniProtKB-KW"/>
</dbReference>
<evidence type="ECO:0000313" key="19">
    <source>
        <dbReference type="RefSeq" id="XP_017882799.2"/>
    </source>
</evidence>
<dbReference type="Gene3D" id="1.10.10.10">
    <property type="entry name" value="Winged helix-like DNA-binding domain superfamily/Winged helix DNA-binding domain"/>
    <property type="match status" value="1"/>
</dbReference>
<dbReference type="EC" id="5.6.2.4" evidence="14"/>
<keyword evidence="3 14" id="KW-0547">Nucleotide-binding</keyword>
<feature type="compositionally biased region" description="Polar residues" evidence="15">
    <location>
        <begin position="499"/>
        <end position="509"/>
    </location>
</feature>
<evidence type="ECO:0000256" key="9">
    <source>
        <dbReference type="ARBA" id="ARBA00023204"/>
    </source>
</evidence>
<keyword evidence="5 14" id="KW-0378">Hydrolase</keyword>
<evidence type="ECO:0000256" key="5">
    <source>
        <dbReference type="ARBA" id="ARBA00022801"/>
    </source>
</evidence>
<dbReference type="GO" id="GO:0005694">
    <property type="term" value="C:chromosome"/>
    <property type="evidence" value="ECO:0007669"/>
    <property type="project" value="TreeGrafter"/>
</dbReference>
<dbReference type="SMART" id="SM00956">
    <property type="entry name" value="RQC"/>
    <property type="match status" value="1"/>
</dbReference>
<evidence type="ECO:0000313" key="18">
    <source>
        <dbReference type="Proteomes" id="UP000694925"/>
    </source>
</evidence>
<keyword evidence="8" id="KW-0238">DNA-binding</keyword>
<dbReference type="InterPro" id="IPR004589">
    <property type="entry name" value="DNA_helicase_ATP-dep_RecQ"/>
</dbReference>
<evidence type="ECO:0000256" key="12">
    <source>
        <dbReference type="ARBA" id="ARBA00034617"/>
    </source>
</evidence>
<comment type="catalytic activity">
    <reaction evidence="12 14">
        <text>Couples ATP hydrolysis with the unwinding of duplex DNA by translocating in the 3'-5' direction.</text>
        <dbReference type="EC" id="5.6.2.4"/>
    </reaction>
</comment>
<dbReference type="Gene3D" id="1.10.150.80">
    <property type="entry name" value="HRDC domain"/>
    <property type="match status" value="1"/>
</dbReference>
<dbReference type="GeneID" id="108626574"/>
<comment type="catalytic activity">
    <reaction evidence="13 14">
        <text>ATP + H2O = ADP + phosphate + H(+)</text>
        <dbReference type="Rhea" id="RHEA:13065"/>
        <dbReference type="ChEBI" id="CHEBI:15377"/>
        <dbReference type="ChEBI" id="CHEBI:15378"/>
        <dbReference type="ChEBI" id="CHEBI:30616"/>
        <dbReference type="ChEBI" id="CHEBI:43474"/>
        <dbReference type="ChEBI" id="CHEBI:456216"/>
    </reaction>
</comment>
<dbReference type="Gene3D" id="3.40.50.300">
    <property type="entry name" value="P-loop containing nucleotide triphosphate hydrolases"/>
    <property type="match status" value="1"/>
</dbReference>
<evidence type="ECO:0000259" key="17">
    <source>
        <dbReference type="PROSITE" id="PS51194"/>
    </source>
</evidence>
<dbReference type="PROSITE" id="PS51194">
    <property type="entry name" value="HELICASE_CTER"/>
    <property type="match status" value="1"/>
</dbReference>
<dbReference type="FunFam" id="1.10.10.10:FF:000495">
    <property type="entry name" value="RecQ family helicase MusN"/>
    <property type="match status" value="1"/>
</dbReference>
<evidence type="ECO:0000256" key="3">
    <source>
        <dbReference type="ARBA" id="ARBA00022741"/>
    </source>
</evidence>
<evidence type="ECO:0000256" key="6">
    <source>
        <dbReference type="ARBA" id="ARBA00022806"/>
    </source>
</evidence>
<dbReference type="GO" id="GO:0003677">
    <property type="term" value="F:DNA binding"/>
    <property type="evidence" value="ECO:0007669"/>
    <property type="project" value="UniProtKB-KW"/>
</dbReference>
<dbReference type="GO" id="GO:0005634">
    <property type="term" value="C:nucleus"/>
    <property type="evidence" value="ECO:0007669"/>
    <property type="project" value="UniProtKB-SubCell"/>
</dbReference>
<dbReference type="Proteomes" id="UP000694925">
    <property type="component" value="Unplaced"/>
</dbReference>
<keyword evidence="9" id="KW-0234">DNA repair</keyword>
<dbReference type="InterPro" id="IPR010997">
    <property type="entry name" value="HRDC-like_sf"/>
</dbReference>
<dbReference type="InterPro" id="IPR002121">
    <property type="entry name" value="HRDC_dom"/>
</dbReference>
<dbReference type="InterPro" id="IPR027417">
    <property type="entry name" value="P-loop_NTPase"/>
</dbReference>
<dbReference type="GO" id="GO:0007131">
    <property type="term" value="P:reciprocal meiotic recombination"/>
    <property type="evidence" value="ECO:0007669"/>
    <property type="project" value="UniProtKB-ARBA"/>
</dbReference>
<dbReference type="SMART" id="SM00341">
    <property type="entry name" value="HRDC"/>
    <property type="match status" value="1"/>
</dbReference>
<dbReference type="GO" id="GO:0006260">
    <property type="term" value="P:DNA replication"/>
    <property type="evidence" value="ECO:0007669"/>
    <property type="project" value="InterPro"/>
</dbReference>
<dbReference type="GO" id="GO:0000724">
    <property type="term" value="P:double-strand break repair via homologous recombination"/>
    <property type="evidence" value="ECO:0007669"/>
    <property type="project" value="UniProtKB-ARBA"/>
</dbReference>
<dbReference type="GO" id="GO:0043138">
    <property type="term" value="F:3'-5' DNA helicase activity"/>
    <property type="evidence" value="ECO:0007669"/>
    <property type="project" value="UniProtKB-EC"/>
</dbReference>